<sequence length="72" mass="8269">MGRWKHEDIFGEFDTGSNHSNSSFSDDELIFPKYDYMADITPTRFAPNPVTWEPSPIGFQTRCYCGKPSVFV</sequence>
<dbReference type="EMBL" id="CABITT030000007">
    <property type="protein sequence ID" value="VVB11952.1"/>
    <property type="molecule type" value="Genomic_DNA"/>
</dbReference>
<feature type="region of interest" description="Disordered" evidence="1">
    <location>
        <begin position="1"/>
        <end position="22"/>
    </location>
</feature>
<dbReference type="Proteomes" id="UP000489600">
    <property type="component" value="Unassembled WGS sequence"/>
</dbReference>
<gene>
    <name evidence="2" type="ORF">ANE_LOCUS22396</name>
</gene>
<reference evidence="2" key="1">
    <citation type="submission" date="2019-07" db="EMBL/GenBank/DDBJ databases">
        <authorList>
            <person name="Dittberner H."/>
        </authorList>
    </citation>
    <scope>NUCLEOTIDE SEQUENCE [LARGE SCALE GENOMIC DNA]</scope>
</reference>
<name>A0A565CEE4_9BRAS</name>
<keyword evidence="3" id="KW-1185">Reference proteome</keyword>
<evidence type="ECO:0000313" key="2">
    <source>
        <dbReference type="EMBL" id="VVB11952.1"/>
    </source>
</evidence>
<evidence type="ECO:0000256" key="1">
    <source>
        <dbReference type="SAM" id="MobiDB-lite"/>
    </source>
</evidence>
<comment type="caution">
    <text evidence="2">The sequence shown here is derived from an EMBL/GenBank/DDBJ whole genome shotgun (WGS) entry which is preliminary data.</text>
</comment>
<dbReference type="AlphaFoldDB" id="A0A565CEE4"/>
<protein>
    <submittedName>
        <fullName evidence="2">Uncharacterized protein</fullName>
    </submittedName>
</protein>
<organism evidence="2 3">
    <name type="scientific">Arabis nemorensis</name>
    <dbReference type="NCBI Taxonomy" id="586526"/>
    <lineage>
        <taxon>Eukaryota</taxon>
        <taxon>Viridiplantae</taxon>
        <taxon>Streptophyta</taxon>
        <taxon>Embryophyta</taxon>
        <taxon>Tracheophyta</taxon>
        <taxon>Spermatophyta</taxon>
        <taxon>Magnoliopsida</taxon>
        <taxon>eudicotyledons</taxon>
        <taxon>Gunneridae</taxon>
        <taxon>Pentapetalae</taxon>
        <taxon>rosids</taxon>
        <taxon>malvids</taxon>
        <taxon>Brassicales</taxon>
        <taxon>Brassicaceae</taxon>
        <taxon>Arabideae</taxon>
        <taxon>Arabis</taxon>
    </lineage>
</organism>
<accession>A0A565CEE4</accession>
<proteinExistence type="predicted"/>
<evidence type="ECO:0000313" key="3">
    <source>
        <dbReference type="Proteomes" id="UP000489600"/>
    </source>
</evidence>